<dbReference type="OrthoDB" id="9809772at2"/>
<evidence type="ECO:0000256" key="1">
    <source>
        <dbReference type="ARBA" id="ARBA00023015"/>
    </source>
</evidence>
<dbReference type="InterPro" id="IPR001647">
    <property type="entry name" value="HTH_TetR"/>
</dbReference>
<dbReference type="InterPro" id="IPR036271">
    <property type="entry name" value="Tet_transcr_reg_TetR-rel_C_sf"/>
</dbReference>
<evidence type="ECO:0000313" key="6">
    <source>
        <dbReference type="EMBL" id="KGE20146.1"/>
    </source>
</evidence>
<dbReference type="EMBL" id="JQCR01000002">
    <property type="protein sequence ID" value="KGE20146.1"/>
    <property type="molecule type" value="Genomic_DNA"/>
</dbReference>
<dbReference type="PRINTS" id="PR00455">
    <property type="entry name" value="HTHTETR"/>
</dbReference>
<dbReference type="PROSITE" id="PS50977">
    <property type="entry name" value="HTH_TETR_2"/>
    <property type="match status" value="1"/>
</dbReference>
<dbReference type="Gene3D" id="1.10.357.10">
    <property type="entry name" value="Tetracycline Repressor, domain 2"/>
    <property type="match status" value="1"/>
</dbReference>
<dbReference type="GO" id="GO:0003677">
    <property type="term" value="F:DNA binding"/>
    <property type="evidence" value="ECO:0007669"/>
    <property type="project" value="UniProtKB-UniRule"/>
</dbReference>
<keyword evidence="1" id="KW-0805">Transcription regulation</keyword>
<dbReference type="AlphaFoldDB" id="A0A098MDT2"/>
<reference evidence="6 7" key="1">
    <citation type="submission" date="2014-08" db="EMBL/GenBank/DDBJ databases">
        <authorList>
            <person name="den Bakker H.C."/>
        </authorList>
    </citation>
    <scope>NUCLEOTIDE SEQUENCE [LARGE SCALE GENOMIC DNA]</scope>
    <source>
        <strain evidence="6 7">DSM 18334</strain>
    </source>
</reference>
<feature type="domain" description="HTH tetR-type" evidence="5">
    <location>
        <begin position="3"/>
        <end position="63"/>
    </location>
</feature>
<dbReference type="Pfam" id="PF00440">
    <property type="entry name" value="TetR_N"/>
    <property type="match status" value="1"/>
</dbReference>
<organism evidence="6 7">
    <name type="scientific">Paenibacillus wynnii</name>
    <dbReference type="NCBI Taxonomy" id="268407"/>
    <lineage>
        <taxon>Bacteria</taxon>
        <taxon>Bacillati</taxon>
        <taxon>Bacillota</taxon>
        <taxon>Bacilli</taxon>
        <taxon>Bacillales</taxon>
        <taxon>Paenibacillaceae</taxon>
        <taxon>Paenibacillus</taxon>
    </lineage>
</organism>
<dbReference type="SUPFAM" id="SSF46689">
    <property type="entry name" value="Homeodomain-like"/>
    <property type="match status" value="1"/>
</dbReference>
<name>A0A098MDT2_9BACL</name>
<keyword evidence="3" id="KW-0804">Transcription</keyword>
<protein>
    <recommendedName>
        <fullName evidence="5">HTH tetR-type domain-containing protein</fullName>
    </recommendedName>
</protein>
<dbReference type="Proteomes" id="UP000029734">
    <property type="component" value="Unassembled WGS sequence"/>
</dbReference>
<proteinExistence type="predicted"/>
<dbReference type="RefSeq" id="WP_036653775.1">
    <property type="nucleotide sequence ID" value="NZ_JQCR01000002.1"/>
</dbReference>
<gene>
    <name evidence="6" type="ORF">PWYN_13005</name>
</gene>
<dbReference type="PANTHER" id="PTHR47506:SF6">
    <property type="entry name" value="HTH-TYPE TRANSCRIPTIONAL REPRESSOR NEMR"/>
    <property type="match status" value="1"/>
</dbReference>
<keyword evidence="7" id="KW-1185">Reference proteome</keyword>
<accession>A0A098MDT2</accession>
<evidence type="ECO:0000313" key="7">
    <source>
        <dbReference type="Proteomes" id="UP000029734"/>
    </source>
</evidence>
<reference evidence="6 7" key="2">
    <citation type="submission" date="2014-10" db="EMBL/GenBank/DDBJ databases">
        <title>Comparative genomics of the Paenibacillus odorifer group.</title>
        <authorList>
            <person name="Tsai Y.-C."/>
            <person name="Martin N."/>
            <person name="Korlach J."/>
            <person name="Wiedmann M."/>
        </authorList>
    </citation>
    <scope>NUCLEOTIDE SEQUENCE [LARGE SCALE GENOMIC DNA]</scope>
    <source>
        <strain evidence="6 7">DSM 18334</strain>
    </source>
</reference>
<dbReference type="InterPro" id="IPR009057">
    <property type="entry name" value="Homeodomain-like_sf"/>
</dbReference>
<evidence type="ECO:0000256" key="2">
    <source>
        <dbReference type="ARBA" id="ARBA00023125"/>
    </source>
</evidence>
<evidence type="ECO:0000259" key="5">
    <source>
        <dbReference type="PROSITE" id="PS50977"/>
    </source>
</evidence>
<comment type="caution">
    <text evidence="6">The sequence shown here is derived from an EMBL/GenBank/DDBJ whole genome shotgun (WGS) entry which is preliminary data.</text>
</comment>
<evidence type="ECO:0000256" key="4">
    <source>
        <dbReference type="PROSITE-ProRule" id="PRU00335"/>
    </source>
</evidence>
<dbReference type="SUPFAM" id="SSF48498">
    <property type="entry name" value="Tetracyclin repressor-like, C-terminal domain"/>
    <property type="match status" value="1"/>
</dbReference>
<feature type="DNA-binding region" description="H-T-H motif" evidence="4">
    <location>
        <begin position="26"/>
        <end position="45"/>
    </location>
</feature>
<evidence type="ECO:0000256" key="3">
    <source>
        <dbReference type="ARBA" id="ARBA00023163"/>
    </source>
</evidence>
<keyword evidence="2 4" id="KW-0238">DNA-binding</keyword>
<sequence>MNNNTLDQILDTAQRLVQTLGFNAFSYADISKEVGIRKASIHYHFPNKADLGEALVGRYHNNFTTALKQIDAQIPDDLEKLRQFTTLYKAGPLQDFRLCLGVMYSTDYITLPERVQDKLTGYFSTNLTWLEQVMNHGLMAGTITFKGSAKAQALKFLAALQGAQLLARSFKDIEKFEEIAEELITALAKN</sequence>
<dbReference type="PANTHER" id="PTHR47506">
    <property type="entry name" value="TRANSCRIPTIONAL REGULATORY PROTEIN"/>
    <property type="match status" value="1"/>
</dbReference>
<dbReference type="eggNOG" id="COG1309">
    <property type="taxonomic scope" value="Bacteria"/>
</dbReference>
<dbReference type="STRING" id="268407.PWYN_13005"/>